<accession>A0A2U1NM92</accession>
<dbReference type="PANTHER" id="PTHR13318">
    <property type="entry name" value="PARTNER OF PAIRED, ISOFORM B-RELATED"/>
    <property type="match status" value="1"/>
</dbReference>
<keyword evidence="3" id="KW-1185">Reference proteome</keyword>
<name>A0A2U1NM92_ARTAN</name>
<evidence type="ECO:0000313" key="2">
    <source>
        <dbReference type="EMBL" id="PWA74606.1"/>
    </source>
</evidence>
<dbReference type="SUPFAM" id="SSF52047">
    <property type="entry name" value="RNI-like"/>
    <property type="match status" value="1"/>
</dbReference>
<organism evidence="2 3">
    <name type="scientific">Artemisia annua</name>
    <name type="common">Sweet wormwood</name>
    <dbReference type="NCBI Taxonomy" id="35608"/>
    <lineage>
        <taxon>Eukaryota</taxon>
        <taxon>Viridiplantae</taxon>
        <taxon>Streptophyta</taxon>
        <taxon>Embryophyta</taxon>
        <taxon>Tracheophyta</taxon>
        <taxon>Spermatophyta</taxon>
        <taxon>Magnoliopsida</taxon>
        <taxon>eudicotyledons</taxon>
        <taxon>Gunneridae</taxon>
        <taxon>Pentapetalae</taxon>
        <taxon>asterids</taxon>
        <taxon>campanulids</taxon>
        <taxon>Asterales</taxon>
        <taxon>Asteraceae</taxon>
        <taxon>Asteroideae</taxon>
        <taxon>Anthemideae</taxon>
        <taxon>Artemisiinae</taxon>
        <taxon>Artemisia</taxon>
    </lineage>
</organism>
<evidence type="ECO:0000313" key="3">
    <source>
        <dbReference type="Proteomes" id="UP000245207"/>
    </source>
</evidence>
<dbReference type="Gene3D" id="3.80.10.10">
    <property type="entry name" value="Ribonuclease Inhibitor"/>
    <property type="match status" value="2"/>
</dbReference>
<dbReference type="InterPro" id="IPR032675">
    <property type="entry name" value="LRR_dom_sf"/>
</dbReference>
<dbReference type="GO" id="GO:0019005">
    <property type="term" value="C:SCF ubiquitin ligase complex"/>
    <property type="evidence" value="ECO:0007669"/>
    <property type="project" value="TreeGrafter"/>
</dbReference>
<feature type="domain" description="F-box/LRR-repeat protein 15-like leucin rich repeat" evidence="1">
    <location>
        <begin position="235"/>
        <end position="334"/>
    </location>
</feature>
<sequence>MDVSVKNHPTSISTTAHLSDDCLHLIFEKLDSKIDQKSFGLTCHNFLNIQNSNRKSLKVGCLRLFLYCHAESFIIHRLLNHFTLLESISLGHCFKISDSDLTPLLKHGSELHYLYLNFCCGVTDVGLSYIASGCKLLTEVNLGRCKNITDHGIRFFNQNCRQLRSLNISGCDKVTGVSFYGFSSTLACLEANNCAFDSTGVGGILSGGGLDYLNLKRLQERIEGNRLEAIGLGLASNLKVLNFLMCNFIEDDAIIKISIGCPLLQEWNLSYCDKIGMSGWESIGLYCINLDILHVIACNNLCERGLLALGNGCKHLSVIYMKHCPQITQSGISLFKMQRWGVQIRDNIKWNILPSWHLQPAGRTV</sequence>
<dbReference type="GO" id="GO:0031146">
    <property type="term" value="P:SCF-dependent proteasomal ubiquitin-dependent protein catabolic process"/>
    <property type="evidence" value="ECO:0007669"/>
    <property type="project" value="TreeGrafter"/>
</dbReference>
<protein>
    <recommendedName>
        <fullName evidence="1">F-box/LRR-repeat protein 15-like leucin rich repeat domain-containing protein</fullName>
    </recommendedName>
</protein>
<dbReference type="Pfam" id="PF25372">
    <property type="entry name" value="DUF7885"/>
    <property type="match status" value="1"/>
</dbReference>
<dbReference type="CDD" id="cd22159">
    <property type="entry name" value="F-box_AtTIR1-like"/>
    <property type="match status" value="1"/>
</dbReference>
<dbReference type="OrthoDB" id="550575at2759"/>
<reference evidence="2 3" key="1">
    <citation type="journal article" date="2018" name="Mol. Plant">
        <title>The genome of Artemisia annua provides insight into the evolution of Asteraceae family and artemisinin biosynthesis.</title>
        <authorList>
            <person name="Shen Q."/>
            <person name="Zhang L."/>
            <person name="Liao Z."/>
            <person name="Wang S."/>
            <person name="Yan T."/>
            <person name="Shi P."/>
            <person name="Liu M."/>
            <person name="Fu X."/>
            <person name="Pan Q."/>
            <person name="Wang Y."/>
            <person name="Lv Z."/>
            <person name="Lu X."/>
            <person name="Zhang F."/>
            <person name="Jiang W."/>
            <person name="Ma Y."/>
            <person name="Chen M."/>
            <person name="Hao X."/>
            <person name="Li L."/>
            <person name="Tang Y."/>
            <person name="Lv G."/>
            <person name="Zhou Y."/>
            <person name="Sun X."/>
            <person name="Brodelius P.E."/>
            <person name="Rose J.K.C."/>
            <person name="Tang K."/>
        </authorList>
    </citation>
    <scope>NUCLEOTIDE SEQUENCE [LARGE SCALE GENOMIC DNA]</scope>
    <source>
        <strain evidence="3">cv. Huhao1</strain>
        <tissue evidence="2">Leaf</tissue>
    </source>
</reference>
<dbReference type="EMBL" id="PKPP01002540">
    <property type="protein sequence ID" value="PWA74606.1"/>
    <property type="molecule type" value="Genomic_DNA"/>
</dbReference>
<dbReference type="InterPro" id="IPR006553">
    <property type="entry name" value="Leu-rich_rpt_Cys-con_subtyp"/>
</dbReference>
<dbReference type="InterPro" id="IPR057207">
    <property type="entry name" value="FBXL15_LRR"/>
</dbReference>
<dbReference type="SMART" id="SM00367">
    <property type="entry name" value="LRR_CC"/>
    <property type="match status" value="8"/>
</dbReference>
<gene>
    <name evidence="2" type="ORF">CTI12_AA250430</name>
</gene>
<dbReference type="Pfam" id="PF13516">
    <property type="entry name" value="LRR_6"/>
    <property type="match status" value="2"/>
</dbReference>
<dbReference type="InterPro" id="IPR001611">
    <property type="entry name" value="Leu-rich_rpt"/>
</dbReference>
<dbReference type="Proteomes" id="UP000245207">
    <property type="component" value="Unassembled WGS sequence"/>
</dbReference>
<dbReference type="STRING" id="35608.A0A2U1NM92"/>
<comment type="caution">
    <text evidence="2">The sequence shown here is derived from an EMBL/GenBank/DDBJ whole genome shotgun (WGS) entry which is preliminary data.</text>
</comment>
<evidence type="ECO:0000259" key="1">
    <source>
        <dbReference type="Pfam" id="PF25372"/>
    </source>
</evidence>
<dbReference type="AlphaFoldDB" id="A0A2U1NM92"/>
<proteinExistence type="predicted"/>